<accession>A0AAD1R4R1</accession>
<evidence type="ECO:0000313" key="1">
    <source>
        <dbReference type="EMBL" id="CAH2223950.1"/>
    </source>
</evidence>
<evidence type="ECO:0000313" key="2">
    <source>
        <dbReference type="Proteomes" id="UP001295444"/>
    </source>
</evidence>
<name>A0AAD1R4R1_PELCU</name>
<sequence length="60" mass="7168">EVQVIHKLHQGPGFTQKPCEKNLYSKTRLMRDKRHNISKKERRLLENLSKDHTIVIRTCD</sequence>
<gene>
    <name evidence="1" type="ORF">PECUL_23A057893</name>
</gene>
<keyword evidence="2" id="KW-1185">Reference proteome</keyword>
<organism evidence="1 2">
    <name type="scientific">Pelobates cultripes</name>
    <name type="common">Western spadefoot toad</name>
    <dbReference type="NCBI Taxonomy" id="61616"/>
    <lineage>
        <taxon>Eukaryota</taxon>
        <taxon>Metazoa</taxon>
        <taxon>Chordata</taxon>
        <taxon>Craniata</taxon>
        <taxon>Vertebrata</taxon>
        <taxon>Euteleostomi</taxon>
        <taxon>Amphibia</taxon>
        <taxon>Batrachia</taxon>
        <taxon>Anura</taxon>
        <taxon>Pelobatoidea</taxon>
        <taxon>Pelobatidae</taxon>
        <taxon>Pelobates</taxon>
    </lineage>
</organism>
<feature type="non-terminal residue" evidence="1">
    <location>
        <position position="1"/>
    </location>
</feature>
<protein>
    <submittedName>
        <fullName evidence="1">Uncharacterized protein</fullName>
    </submittedName>
</protein>
<dbReference type="EMBL" id="OW240912">
    <property type="protein sequence ID" value="CAH2223950.1"/>
    <property type="molecule type" value="Genomic_DNA"/>
</dbReference>
<dbReference type="Proteomes" id="UP001295444">
    <property type="component" value="Chromosome 01"/>
</dbReference>
<feature type="non-terminal residue" evidence="1">
    <location>
        <position position="60"/>
    </location>
</feature>
<proteinExistence type="predicted"/>
<reference evidence="1" key="1">
    <citation type="submission" date="2022-03" db="EMBL/GenBank/DDBJ databases">
        <authorList>
            <person name="Alioto T."/>
            <person name="Alioto T."/>
            <person name="Gomez Garrido J."/>
        </authorList>
    </citation>
    <scope>NUCLEOTIDE SEQUENCE</scope>
</reference>
<dbReference type="AlphaFoldDB" id="A0AAD1R4R1"/>